<dbReference type="EMBL" id="JALJOS010000033">
    <property type="protein sequence ID" value="KAK9822303.1"/>
    <property type="molecule type" value="Genomic_DNA"/>
</dbReference>
<name>A0AAW1QLM4_9CHLO</name>
<sequence length="72" mass="7993">MHRGLRTIFAPSKARAATLARPPADASTAAWKGTKLSPPRAHPKLASRSVLRNSKTHKIWTHATWWLLDNGQ</sequence>
<evidence type="ECO:0000313" key="2">
    <source>
        <dbReference type="EMBL" id="KAK9822303.1"/>
    </source>
</evidence>
<keyword evidence="3" id="KW-1185">Reference proteome</keyword>
<comment type="caution">
    <text evidence="2">The sequence shown here is derived from an EMBL/GenBank/DDBJ whole genome shotgun (WGS) entry which is preliminary data.</text>
</comment>
<organism evidence="2 3">
    <name type="scientific">Apatococcus lobatus</name>
    <dbReference type="NCBI Taxonomy" id="904363"/>
    <lineage>
        <taxon>Eukaryota</taxon>
        <taxon>Viridiplantae</taxon>
        <taxon>Chlorophyta</taxon>
        <taxon>core chlorophytes</taxon>
        <taxon>Trebouxiophyceae</taxon>
        <taxon>Chlorellales</taxon>
        <taxon>Chlorellaceae</taxon>
        <taxon>Apatococcus</taxon>
    </lineage>
</organism>
<feature type="region of interest" description="Disordered" evidence="1">
    <location>
        <begin position="14"/>
        <end position="46"/>
    </location>
</feature>
<protein>
    <submittedName>
        <fullName evidence="2">Uncharacterized protein</fullName>
    </submittedName>
</protein>
<dbReference type="Proteomes" id="UP001438707">
    <property type="component" value="Unassembled WGS sequence"/>
</dbReference>
<proteinExistence type="predicted"/>
<dbReference type="AlphaFoldDB" id="A0AAW1QLM4"/>
<reference evidence="2 3" key="1">
    <citation type="journal article" date="2024" name="Nat. Commun.">
        <title>Phylogenomics reveals the evolutionary origins of lichenization in chlorophyte algae.</title>
        <authorList>
            <person name="Puginier C."/>
            <person name="Libourel C."/>
            <person name="Otte J."/>
            <person name="Skaloud P."/>
            <person name="Haon M."/>
            <person name="Grisel S."/>
            <person name="Petersen M."/>
            <person name="Berrin J.G."/>
            <person name="Delaux P.M."/>
            <person name="Dal Grande F."/>
            <person name="Keller J."/>
        </authorList>
    </citation>
    <scope>NUCLEOTIDE SEQUENCE [LARGE SCALE GENOMIC DNA]</scope>
    <source>
        <strain evidence="2 3">SAG 2145</strain>
    </source>
</reference>
<gene>
    <name evidence="2" type="ORF">WJX74_004943</name>
</gene>
<evidence type="ECO:0000313" key="3">
    <source>
        <dbReference type="Proteomes" id="UP001438707"/>
    </source>
</evidence>
<evidence type="ECO:0000256" key="1">
    <source>
        <dbReference type="SAM" id="MobiDB-lite"/>
    </source>
</evidence>
<accession>A0AAW1QLM4</accession>